<name>K4KN44_SIMAS</name>
<dbReference type="KEGG" id="saga:M5M_16605"/>
<dbReference type="PANTHER" id="PTHR18964:SF149">
    <property type="entry name" value="BIFUNCTIONAL UDP-N-ACETYLGLUCOSAMINE 2-EPIMERASE_N-ACETYLMANNOSAMINE KINASE"/>
    <property type="match status" value="1"/>
</dbReference>
<dbReference type="CDD" id="cd23763">
    <property type="entry name" value="ASKHA_ATPase_ROK"/>
    <property type="match status" value="1"/>
</dbReference>
<reference evidence="2 3" key="1">
    <citation type="journal article" date="2013" name="Genome Announc.">
        <title>Complete genome sequence of Simiduia agarivorans SA1(T), a marine bacterium able to degrade a variety of polysaccharides.</title>
        <authorList>
            <person name="Lin S.Y."/>
            <person name="Shieh W.Y."/>
            <person name="Chen J.S."/>
            <person name="Tang S.L."/>
        </authorList>
    </citation>
    <scope>NUCLEOTIDE SEQUENCE [LARGE SCALE GENOMIC DNA]</scope>
    <source>
        <strain evidence="3">DSM 21679 / JCM 13881 / BCRC 17597 / SA1</strain>
    </source>
</reference>
<dbReference type="EMBL" id="CP003746">
    <property type="protein sequence ID" value="AFV00452.1"/>
    <property type="molecule type" value="Genomic_DNA"/>
</dbReference>
<proteinExistence type="inferred from homology"/>
<sequence length="343" mass="35511">MSGYLLGVDIGGTKCALVLATINGELLRREVLNTNTSQPPMETLKQLAALARERFSPDHLTSLRAIGISCGGPLDSARGLVLSPPNLPGWDAVPVTRFFSNLFGVPAALQNDANAGALAEWRFGAGKGSRNMVFLTFGTGLGAGLILNGQLYSGTNDLAGELGHIRLADSGPLAFGKHGSFEGFCSGAGIRLLGQAAVREAWQHNQGPAWCRTEAELATLTTQQLAQHACAGDALALKVFAESGKRLGQGLSMVIDLLNPEYIVIGSVFARCESFIAPAAHAVIAREALPGAAAVCRVVPAALGEQIGDYAAVGVAQLALSSADKHATTSKPACTASSVWPLA</sequence>
<gene>
    <name evidence="2" type="ordered locus">M5M_16605</name>
</gene>
<organism evidence="2 3">
    <name type="scientific">Simiduia agarivorans (strain DSM 21679 / JCM 13881 / BCRC 17597 / SA1)</name>
    <dbReference type="NCBI Taxonomy" id="1117647"/>
    <lineage>
        <taxon>Bacteria</taxon>
        <taxon>Pseudomonadati</taxon>
        <taxon>Pseudomonadota</taxon>
        <taxon>Gammaproteobacteria</taxon>
        <taxon>Cellvibrionales</taxon>
        <taxon>Cellvibrionaceae</taxon>
        <taxon>Simiduia</taxon>
    </lineage>
</organism>
<comment type="similarity">
    <text evidence="1">Belongs to the ROK (NagC/XylR) family.</text>
</comment>
<dbReference type="Gene3D" id="3.30.420.40">
    <property type="match status" value="2"/>
</dbReference>
<evidence type="ECO:0000313" key="2">
    <source>
        <dbReference type="EMBL" id="AFV00452.1"/>
    </source>
</evidence>
<dbReference type="Pfam" id="PF00480">
    <property type="entry name" value="ROK"/>
    <property type="match status" value="1"/>
</dbReference>
<evidence type="ECO:0000256" key="1">
    <source>
        <dbReference type="ARBA" id="ARBA00006479"/>
    </source>
</evidence>
<dbReference type="eggNOG" id="COG1940">
    <property type="taxonomic scope" value="Bacteria"/>
</dbReference>
<evidence type="ECO:0000313" key="3">
    <source>
        <dbReference type="Proteomes" id="UP000000466"/>
    </source>
</evidence>
<accession>K4KN44</accession>
<dbReference type="PANTHER" id="PTHR18964">
    <property type="entry name" value="ROK (REPRESSOR, ORF, KINASE) FAMILY"/>
    <property type="match status" value="1"/>
</dbReference>
<dbReference type="InterPro" id="IPR043129">
    <property type="entry name" value="ATPase_NBD"/>
</dbReference>
<dbReference type="AlphaFoldDB" id="K4KN44"/>
<dbReference type="STRING" id="1117647.M5M_16605"/>
<dbReference type="RefSeq" id="WP_015048604.1">
    <property type="nucleotide sequence ID" value="NC_018868.3"/>
</dbReference>
<protein>
    <submittedName>
        <fullName evidence="2">ROK family protein</fullName>
    </submittedName>
</protein>
<dbReference type="HOGENOM" id="CLU_036604_0_4_6"/>
<dbReference type="Proteomes" id="UP000000466">
    <property type="component" value="Chromosome"/>
</dbReference>
<dbReference type="InterPro" id="IPR000600">
    <property type="entry name" value="ROK"/>
</dbReference>
<keyword evidence="3" id="KW-1185">Reference proteome</keyword>
<dbReference type="OrthoDB" id="9810372at2"/>
<dbReference type="SUPFAM" id="SSF53067">
    <property type="entry name" value="Actin-like ATPase domain"/>
    <property type="match status" value="1"/>
</dbReference>